<organism evidence="2 3">
    <name type="scientific">Candidatus Giovannonibacteria bacterium RIFCSPHIGHO2_02_43_13</name>
    <dbReference type="NCBI Taxonomy" id="1798330"/>
    <lineage>
        <taxon>Bacteria</taxon>
        <taxon>Candidatus Giovannoniibacteriota</taxon>
    </lineage>
</organism>
<evidence type="ECO:0000313" key="3">
    <source>
        <dbReference type="Proteomes" id="UP000178425"/>
    </source>
</evidence>
<feature type="region of interest" description="Disordered" evidence="1">
    <location>
        <begin position="246"/>
        <end position="272"/>
    </location>
</feature>
<protein>
    <submittedName>
        <fullName evidence="2">Uncharacterized protein</fullName>
    </submittedName>
</protein>
<evidence type="ECO:0000313" key="2">
    <source>
        <dbReference type="EMBL" id="OGF77751.1"/>
    </source>
</evidence>
<evidence type="ECO:0000256" key="1">
    <source>
        <dbReference type="SAM" id="MobiDB-lite"/>
    </source>
</evidence>
<gene>
    <name evidence="2" type="ORF">A2W54_03190</name>
</gene>
<name>A0A1F5WR76_9BACT</name>
<feature type="region of interest" description="Disordered" evidence="1">
    <location>
        <begin position="277"/>
        <end position="296"/>
    </location>
</feature>
<dbReference type="Proteomes" id="UP000178425">
    <property type="component" value="Unassembled WGS sequence"/>
</dbReference>
<reference evidence="2 3" key="1">
    <citation type="journal article" date="2016" name="Nat. Commun.">
        <title>Thousands of microbial genomes shed light on interconnected biogeochemical processes in an aquifer system.</title>
        <authorList>
            <person name="Anantharaman K."/>
            <person name="Brown C.T."/>
            <person name="Hug L.A."/>
            <person name="Sharon I."/>
            <person name="Castelle C.J."/>
            <person name="Probst A.J."/>
            <person name="Thomas B.C."/>
            <person name="Singh A."/>
            <person name="Wilkins M.J."/>
            <person name="Karaoz U."/>
            <person name="Brodie E.L."/>
            <person name="Williams K.H."/>
            <person name="Hubbard S.S."/>
            <person name="Banfield J.F."/>
        </authorList>
    </citation>
    <scope>NUCLEOTIDE SEQUENCE [LARGE SCALE GENOMIC DNA]</scope>
</reference>
<comment type="caution">
    <text evidence="2">The sequence shown here is derived from an EMBL/GenBank/DDBJ whole genome shotgun (WGS) entry which is preliminary data.</text>
</comment>
<proteinExistence type="predicted"/>
<feature type="compositionally biased region" description="Basic and acidic residues" evidence="1">
    <location>
        <begin position="246"/>
        <end position="265"/>
    </location>
</feature>
<dbReference type="AlphaFoldDB" id="A0A1F5WR76"/>
<feature type="compositionally biased region" description="Basic residues" evidence="1">
    <location>
        <begin position="277"/>
        <end position="288"/>
    </location>
</feature>
<dbReference type="EMBL" id="MFHI01000035">
    <property type="protein sequence ID" value="OGF77751.1"/>
    <property type="molecule type" value="Genomic_DNA"/>
</dbReference>
<sequence length="296" mass="33882">MDLSGVLSEALTGAVKDHEPRIFTQASYEQRKLDLMEAHDKGEKEFRRLKLVIDWKVLHVVFKGREENPIDTAEYVAYRDLKLAELPPEAGDPQFTHEGYRVVSKINWDLKDELHKAFAGRYNVDSNEVWMKAAEMRVAQDKRLNIGIDASAPCVCSNKKCGNSFVPFLWDFTIKVKNQDSGQMETVTITTGHFLAKDGEVLCVCRPCRESAVEQAKLQGKKLYFFCEEEAEFRANKQKSAIAFEERQAQQDERRQERREERKSGVSEIVSDIFKPKLKRGYSAKHGRGNGMGNRS</sequence>
<accession>A0A1F5WR76</accession>